<dbReference type="PROSITE" id="PS00107">
    <property type="entry name" value="PROTEIN_KINASE_ATP"/>
    <property type="match status" value="1"/>
</dbReference>
<gene>
    <name evidence="7" type="ORF">IFO71_18300</name>
</gene>
<evidence type="ECO:0000256" key="2">
    <source>
        <dbReference type="ARBA" id="ARBA00022741"/>
    </source>
</evidence>
<dbReference type="GO" id="GO:0005524">
    <property type="term" value="F:ATP binding"/>
    <property type="evidence" value="ECO:0007669"/>
    <property type="project" value="UniProtKB-UniRule"/>
</dbReference>
<name>A0AAW3ZRK0_9GAMM</name>
<evidence type="ECO:0000313" key="7">
    <source>
        <dbReference type="EMBL" id="MBD8527702.1"/>
    </source>
</evidence>
<dbReference type="Gene3D" id="1.25.40.10">
    <property type="entry name" value="Tetratricopeptide repeat domain"/>
    <property type="match status" value="1"/>
</dbReference>
<sequence length="858" mass="93447">MTSLRFQRLRELFDSASEIPASQRQTWLELHCGDEDPALLQELRSMLAADADPEAPLTEASLQLNRSLLAEAIPQSLYAGRVVGPYRIESLLGSGGMGQVFRAQRADGTVDQSVALKLIRPEAMSPEVMRRFRAERQALAQLTHPGICRFLDTGSDDTGAPYVAMELIEGEPLLSYAERHRLTIAQRIELLRAICTAVEYAHQNLIVHRDIKSSNVLVGADGQPKLLDFGIAKSLRGQVEHTRTSERFFSPLNAAPEQLRGDVVGVACDIYALGVLAYELLCGKPMFDFAGLRPGEVERLLLSVPPPIMSQRLREEDTALALSRGVASVAALRRRLAGDLDAIVARCLRKSPRERYAHVAQLSQDLANVLEGLPISIRGGERLYSLRKFVARHALATTLTSALAASLTLGLGASLIQSHRLEQQRNEAVSERTRAALALRLLQEAFIGADPAKVAGVDVSAKQILQSAKPRIEALRADDPIAYASLATTIGEIELGLGDDANAAETAGLAIDALNALNDRPATLLRRLLLLSAEANTGRNQIELARAALDQAMSMDAAGAQAVDLVLARGRLETFSGNAESATRLLREAFELTRSRPGDDDQASQAALRLAEAQAQQGDAATGLSTLQTLAERQQTAMSAGDPRLLITRLKIVEFKSRLKLSDEALAEAEALREEIMRLYGAESIMLARAESTLWDVLYVLEQDARAAEVIAHAEQIWHKQLGADHPRSVSATYNRAITLQQLPERQAEASAAYAAAIAAADRSYGRDSNISARFRLTYARFLEQTATPLQALQSLAPQQSQQFRHKWAPNYREEFDKTLGRLYDSAACQAADVAAIAYCRAAADYLRNVAVNAADGR</sequence>
<dbReference type="InterPro" id="IPR008271">
    <property type="entry name" value="Ser/Thr_kinase_AS"/>
</dbReference>
<keyword evidence="3 7" id="KW-0418">Kinase</keyword>
<dbReference type="Gene3D" id="1.10.510.10">
    <property type="entry name" value="Transferase(Phosphotransferase) domain 1"/>
    <property type="match status" value="1"/>
</dbReference>
<proteinExistence type="predicted"/>
<dbReference type="Gene3D" id="3.30.200.20">
    <property type="entry name" value="Phosphorylase Kinase, domain 1"/>
    <property type="match status" value="1"/>
</dbReference>
<evidence type="ECO:0000313" key="8">
    <source>
        <dbReference type="Proteomes" id="UP000613768"/>
    </source>
</evidence>
<dbReference type="RefSeq" id="WP_192031124.1">
    <property type="nucleotide sequence ID" value="NZ_JACYTR010000061.1"/>
</dbReference>
<comment type="caution">
    <text evidence="7">The sequence shown here is derived from an EMBL/GenBank/DDBJ whole genome shotgun (WGS) entry which is preliminary data.</text>
</comment>
<organism evidence="7 8">
    <name type="scientific">Pseudomarimonas arenosa</name>
    <dbReference type="NCBI Taxonomy" id="2774145"/>
    <lineage>
        <taxon>Bacteria</taxon>
        <taxon>Pseudomonadati</taxon>
        <taxon>Pseudomonadota</taxon>
        <taxon>Gammaproteobacteria</taxon>
        <taxon>Lysobacterales</taxon>
        <taxon>Lysobacteraceae</taxon>
        <taxon>Pseudomarimonas</taxon>
    </lineage>
</organism>
<dbReference type="InterPro" id="IPR011009">
    <property type="entry name" value="Kinase-like_dom_sf"/>
</dbReference>
<dbReference type="SUPFAM" id="SSF56112">
    <property type="entry name" value="Protein kinase-like (PK-like)"/>
    <property type="match status" value="1"/>
</dbReference>
<dbReference type="EMBL" id="JACYTR010000061">
    <property type="protein sequence ID" value="MBD8527702.1"/>
    <property type="molecule type" value="Genomic_DNA"/>
</dbReference>
<keyword evidence="1" id="KW-0808">Transferase</keyword>
<dbReference type="PANTHER" id="PTHR43289">
    <property type="entry name" value="MITOGEN-ACTIVATED PROTEIN KINASE KINASE KINASE 20-RELATED"/>
    <property type="match status" value="1"/>
</dbReference>
<keyword evidence="4 5" id="KW-0067">ATP-binding</keyword>
<reference evidence="7 8" key="1">
    <citation type="submission" date="2020-09" db="EMBL/GenBank/DDBJ databases">
        <title>Pseudoxanthomonas sp. CAU 1598 isolated from sand of Yaerae Beach.</title>
        <authorList>
            <person name="Kim W."/>
        </authorList>
    </citation>
    <scope>NUCLEOTIDE SEQUENCE [LARGE SCALE GENOMIC DNA]</scope>
    <source>
        <strain evidence="7 8">CAU 1598</strain>
    </source>
</reference>
<dbReference type="PANTHER" id="PTHR43289:SF34">
    <property type="entry name" value="SERINE_THREONINE-PROTEIN KINASE YBDM-RELATED"/>
    <property type="match status" value="1"/>
</dbReference>
<evidence type="ECO:0000256" key="5">
    <source>
        <dbReference type="PROSITE-ProRule" id="PRU10141"/>
    </source>
</evidence>
<dbReference type="AlphaFoldDB" id="A0AAW3ZRK0"/>
<keyword evidence="2 5" id="KW-0547">Nucleotide-binding</keyword>
<dbReference type="GO" id="GO:0004674">
    <property type="term" value="F:protein serine/threonine kinase activity"/>
    <property type="evidence" value="ECO:0007669"/>
    <property type="project" value="TreeGrafter"/>
</dbReference>
<dbReference type="PROSITE" id="PS00108">
    <property type="entry name" value="PROTEIN_KINASE_ST"/>
    <property type="match status" value="1"/>
</dbReference>
<dbReference type="Pfam" id="PF00069">
    <property type="entry name" value="Pkinase"/>
    <property type="match status" value="1"/>
</dbReference>
<keyword evidence="8" id="KW-1185">Reference proteome</keyword>
<evidence type="ECO:0000259" key="6">
    <source>
        <dbReference type="PROSITE" id="PS50011"/>
    </source>
</evidence>
<dbReference type="InterPro" id="IPR011990">
    <property type="entry name" value="TPR-like_helical_dom_sf"/>
</dbReference>
<accession>A0AAW3ZRK0</accession>
<dbReference type="InterPro" id="IPR017441">
    <property type="entry name" value="Protein_kinase_ATP_BS"/>
</dbReference>
<feature type="binding site" evidence="5">
    <location>
        <position position="117"/>
    </location>
    <ligand>
        <name>ATP</name>
        <dbReference type="ChEBI" id="CHEBI:30616"/>
    </ligand>
</feature>
<evidence type="ECO:0000256" key="4">
    <source>
        <dbReference type="ARBA" id="ARBA00022840"/>
    </source>
</evidence>
<dbReference type="CDD" id="cd14014">
    <property type="entry name" value="STKc_PknB_like"/>
    <property type="match status" value="1"/>
</dbReference>
<evidence type="ECO:0000256" key="3">
    <source>
        <dbReference type="ARBA" id="ARBA00022777"/>
    </source>
</evidence>
<dbReference type="Proteomes" id="UP000613768">
    <property type="component" value="Unassembled WGS sequence"/>
</dbReference>
<dbReference type="PROSITE" id="PS50011">
    <property type="entry name" value="PROTEIN_KINASE_DOM"/>
    <property type="match status" value="1"/>
</dbReference>
<dbReference type="SMART" id="SM00220">
    <property type="entry name" value="S_TKc"/>
    <property type="match status" value="1"/>
</dbReference>
<protein>
    <submittedName>
        <fullName evidence="7">Protein kinase</fullName>
    </submittedName>
</protein>
<evidence type="ECO:0000256" key="1">
    <source>
        <dbReference type="ARBA" id="ARBA00022679"/>
    </source>
</evidence>
<dbReference type="InterPro" id="IPR000719">
    <property type="entry name" value="Prot_kinase_dom"/>
</dbReference>
<feature type="domain" description="Protein kinase" evidence="6">
    <location>
        <begin position="86"/>
        <end position="367"/>
    </location>
</feature>